<evidence type="ECO:0000259" key="11">
    <source>
        <dbReference type="PROSITE" id="PS50929"/>
    </source>
</evidence>
<evidence type="ECO:0000256" key="9">
    <source>
        <dbReference type="SAM" id="Phobius"/>
    </source>
</evidence>
<dbReference type="InterPro" id="IPR039421">
    <property type="entry name" value="Type_1_exporter"/>
</dbReference>
<evidence type="ECO:0000256" key="6">
    <source>
        <dbReference type="ARBA" id="ARBA00022840"/>
    </source>
</evidence>
<dbReference type="SUPFAM" id="SSF90123">
    <property type="entry name" value="ABC transporter transmembrane region"/>
    <property type="match status" value="1"/>
</dbReference>
<dbReference type="Proteomes" id="UP000824204">
    <property type="component" value="Unassembled WGS sequence"/>
</dbReference>
<evidence type="ECO:0000256" key="2">
    <source>
        <dbReference type="ARBA" id="ARBA00022448"/>
    </source>
</evidence>
<dbReference type="InterPro" id="IPR036640">
    <property type="entry name" value="ABC1_TM_sf"/>
</dbReference>
<keyword evidence="5" id="KW-0547">Nucleotide-binding</keyword>
<feature type="transmembrane region" description="Helical" evidence="9">
    <location>
        <begin position="276"/>
        <end position="298"/>
    </location>
</feature>
<feature type="transmembrane region" description="Helical" evidence="9">
    <location>
        <begin position="21"/>
        <end position="42"/>
    </location>
</feature>
<dbReference type="InterPro" id="IPR027417">
    <property type="entry name" value="P-loop_NTPase"/>
</dbReference>
<reference evidence="12" key="1">
    <citation type="journal article" date="2021" name="PeerJ">
        <title>Extensive microbial diversity within the chicken gut microbiome revealed by metagenomics and culture.</title>
        <authorList>
            <person name="Gilroy R."/>
            <person name="Ravi A."/>
            <person name="Getino M."/>
            <person name="Pursley I."/>
            <person name="Horton D.L."/>
            <person name="Alikhan N.F."/>
            <person name="Baker D."/>
            <person name="Gharbi K."/>
            <person name="Hall N."/>
            <person name="Watson M."/>
            <person name="Adriaenssens E.M."/>
            <person name="Foster-Nyarko E."/>
            <person name="Jarju S."/>
            <person name="Secka A."/>
            <person name="Antonio M."/>
            <person name="Oren A."/>
            <person name="Chaudhuri R.R."/>
            <person name="La Ragione R."/>
            <person name="Hildebrand F."/>
            <person name="Pallen M.J."/>
        </authorList>
    </citation>
    <scope>NUCLEOTIDE SEQUENCE</scope>
    <source>
        <strain evidence="12">811</strain>
    </source>
</reference>
<sequence length="571" mass="62024">MERVKITQYLKPNAVRMAFGFIIKVIGTIAELLLPLLLGYMLDDGENAPVKDVPSLLLFGGGMLALALVALYGNIIANRLASRVARDATLKVRGDLFSKTLSLSARQIDSCTLPTLVSRLSTDTYNLHNMLGMMQRLGVRVPIMLFGGLAFAFMLEPILTLILVAVLPVMLVVVLFIAGRGIRLYEALQRSNDAMVRKIRDDYAGIRVVKALSRTEYESASFHAVAGRVASDEMRAGIWTGASNPIVSLLLYLGMVAVVLVGALRVRDGVMSPAKIVAFVSYFTLILNAAMTVSRLFVTLAKGGASAKRICEILNLPQEPLLLPAAAGGAARVEFKDVTFSYGEGTAVEHVSFALKKGERLGVLGATGSGKSTLVQLLLRFYDADSGQILLDGQNVVSIPPDLLREKFGIVFQNDFIMAGTVEDNVDFCRGISREKLERALRAAQADFVFEREQRLEFPLAAHGANLSGGQKQRILIARALAGDPDVLILDDSSSALDYRTDAALRAAISREYPDLTCIFIAQRISSVQGCDKILVLEKGRTVGLDTHERLMETCAVYRDIARSQGGDVHE</sequence>
<dbReference type="Pfam" id="PF00005">
    <property type="entry name" value="ABC_tran"/>
    <property type="match status" value="1"/>
</dbReference>
<proteinExistence type="predicted"/>
<dbReference type="InterPro" id="IPR017871">
    <property type="entry name" value="ABC_transporter-like_CS"/>
</dbReference>
<evidence type="ECO:0000256" key="7">
    <source>
        <dbReference type="ARBA" id="ARBA00022989"/>
    </source>
</evidence>
<feature type="transmembrane region" description="Helical" evidence="9">
    <location>
        <begin position="244"/>
        <end position="264"/>
    </location>
</feature>
<feature type="transmembrane region" description="Helical" evidence="9">
    <location>
        <begin position="54"/>
        <end position="77"/>
    </location>
</feature>
<evidence type="ECO:0000313" key="13">
    <source>
        <dbReference type="Proteomes" id="UP000824204"/>
    </source>
</evidence>
<dbReference type="GO" id="GO:0005886">
    <property type="term" value="C:plasma membrane"/>
    <property type="evidence" value="ECO:0007669"/>
    <property type="project" value="UniProtKB-SubCell"/>
</dbReference>
<keyword evidence="3" id="KW-1003">Cell membrane</keyword>
<dbReference type="GO" id="GO:0015421">
    <property type="term" value="F:ABC-type oligopeptide transporter activity"/>
    <property type="evidence" value="ECO:0007669"/>
    <property type="project" value="TreeGrafter"/>
</dbReference>
<protein>
    <submittedName>
        <fullName evidence="12">ABC transporter ATP-binding protein/permease</fullName>
    </submittedName>
</protein>
<feature type="domain" description="ABC transporter" evidence="10">
    <location>
        <begin position="333"/>
        <end position="564"/>
    </location>
</feature>
<dbReference type="AlphaFoldDB" id="A0A9D1V7W4"/>
<keyword evidence="2" id="KW-0813">Transport</keyword>
<reference evidence="12" key="2">
    <citation type="submission" date="2021-04" db="EMBL/GenBank/DDBJ databases">
        <authorList>
            <person name="Gilroy R."/>
        </authorList>
    </citation>
    <scope>NUCLEOTIDE SEQUENCE</scope>
    <source>
        <strain evidence="12">811</strain>
    </source>
</reference>
<evidence type="ECO:0000256" key="1">
    <source>
        <dbReference type="ARBA" id="ARBA00004651"/>
    </source>
</evidence>
<evidence type="ECO:0000259" key="10">
    <source>
        <dbReference type="PROSITE" id="PS50893"/>
    </source>
</evidence>
<dbReference type="GO" id="GO:0016887">
    <property type="term" value="F:ATP hydrolysis activity"/>
    <property type="evidence" value="ECO:0007669"/>
    <property type="project" value="InterPro"/>
</dbReference>
<keyword evidence="7 9" id="KW-1133">Transmembrane helix</keyword>
<dbReference type="GO" id="GO:0005524">
    <property type="term" value="F:ATP binding"/>
    <property type="evidence" value="ECO:0007669"/>
    <property type="project" value="UniProtKB-KW"/>
</dbReference>
<accession>A0A9D1V7W4</accession>
<dbReference type="SUPFAM" id="SSF52540">
    <property type="entry name" value="P-loop containing nucleoside triphosphate hydrolases"/>
    <property type="match status" value="1"/>
</dbReference>
<evidence type="ECO:0000256" key="8">
    <source>
        <dbReference type="ARBA" id="ARBA00023136"/>
    </source>
</evidence>
<feature type="domain" description="ABC transmembrane type-1" evidence="11">
    <location>
        <begin position="18"/>
        <end position="302"/>
    </location>
</feature>
<dbReference type="InterPro" id="IPR003593">
    <property type="entry name" value="AAA+_ATPase"/>
</dbReference>
<dbReference type="InterPro" id="IPR011527">
    <property type="entry name" value="ABC1_TM_dom"/>
</dbReference>
<feature type="transmembrane region" description="Helical" evidence="9">
    <location>
        <begin position="137"/>
        <end position="155"/>
    </location>
</feature>
<dbReference type="PROSITE" id="PS50893">
    <property type="entry name" value="ABC_TRANSPORTER_2"/>
    <property type="match status" value="1"/>
</dbReference>
<keyword evidence="4 9" id="KW-0812">Transmembrane</keyword>
<name>A0A9D1V7W4_9FIRM</name>
<dbReference type="EMBL" id="DXFX01000053">
    <property type="protein sequence ID" value="HIX07621.1"/>
    <property type="molecule type" value="Genomic_DNA"/>
</dbReference>
<dbReference type="PROSITE" id="PS50929">
    <property type="entry name" value="ABC_TM1F"/>
    <property type="match status" value="1"/>
</dbReference>
<dbReference type="CDD" id="cd18548">
    <property type="entry name" value="ABC_6TM_Tm287_like"/>
    <property type="match status" value="1"/>
</dbReference>
<feature type="transmembrane region" description="Helical" evidence="9">
    <location>
        <begin position="161"/>
        <end position="182"/>
    </location>
</feature>
<evidence type="ECO:0000313" key="12">
    <source>
        <dbReference type="EMBL" id="HIX07621.1"/>
    </source>
</evidence>
<comment type="subcellular location">
    <subcellularLocation>
        <location evidence="1">Cell membrane</location>
        <topology evidence="1">Multi-pass membrane protein</topology>
    </subcellularLocation>
</comment>
<gene>
    <name evidence="12" type="ORF">H9741_04055</name>
</gene>
<organism evidence="12 13">
    <name type="scientific">Candidatus Borkfalkia faecipullorum</name>
    <dbReference type="NCBI Taxonomy" id="2838510"/>
    <lineage>
        <taxon>Bacteria</taxon>
        <taxon>Bacillati</taxon>
        <taxon>Bacillota</taxon>
        <taxon>Clostridia</taxon>
        <taxon>Christensenellales</taxon>
        <taxon>Christensenellaceae</taxon>
        <taxon>Candidatus Borkfalkia</taxon>
    </lineage>
</organism>
<dbReference type="PROSITE" id="PS00211">
    <property type="entry name" value="ABC_TRANSPORTER_1"/>
    <property type="match status" value="1"/>
</dbReference>
<evidence type="ECO:0000256" key="4">
    <source>
        <dbReference type="ARBA" id="ARBA00022692"/>
    </source>
</evidence>
<dbReference type="Gene3D" id="1.20.1560.10">
    <property type="entry name" value="ABC transporter type 1, transmembrane domain"/>
    <property type="match status" value="1"/>
</dbReference>
<dbReference type="FunFam" id="3.40.50.300:FF:000854">
    <property type="entry name" value="Multidrug ABC transporter ATP-binding protein"/>
    <property type="match status" value="1"/>
</dbReference>
<keyword evidence="6 12" id="KW-0067">ATP-binding</keyword>
<comment type="caution">
    <text evidence="12">The sequence shown here is derived from an EMBL/GenBank/DDBJ whole genome shotgun (WGS) entry which is preliminary data.</text>
</comment>
<evidence type="ECO:0000256" key="3">
    <source>
        <dbReference type="ARBA" id="ARBA00022475"/>
    </source>
</evidence>
<dbReference type="SMART" id="SM00382">
    <property type="entry name" value="AAA"/>
    <property type="match status" value="1"/>
</dbReference>
<dbReference type="PANTHER" id="PTHR43394">
    <property type="entry name" value="ATP-DEPENDENT PERMEASE MDL1, MITOCHONDRIAL"/>
    <property type="match status" value="1"/>
</dbReference>
<keyword evidence="8 9" id="KW-0472">Membrane</keyword>
<dbReference type="Pfam" id="PF00664">
    <property type="entry name" value="ABC_membrane"/>
    <property type="match status" value="1"/>
</dbReference>
<evidence type="ECO:0000256" key="5">
    <source>
        <dbReference type="ARBA" id="ARBA00022741"/>
    </source>
</evidence>
<dbReference type="PANTHER" id="PTHR43394:SF1">
    <property type="entry name" value="ATP-BINDING CASSETTE SUB-FAMILY B MEMBER 10, MITOCHONDRIAL"/>
    <property type="match status" value="1"/>
</dbReference>
<dbReference type="Gene3D" id="3.40.50.300">
    <property type="entry name" value="P-loop containing nucleotide triphosphate hydrolases"/>
    <property type="match status" value="1"/>
</dbReference>
<dbReference type="InterPro" id="IPR003439">
    <property type="entry name" value="ABC_transporter-like_ATP-bd"/>
</dbReference>